<organism evidence="1">
    <name type="scientific">Pseudothermotoga hypogea</name>
    <dbReference type="NCBI Taxonomy" id="57487"/>
    <lineage>
        <taxon>Bacteria</taxon>
        <taxon>Thermotogati</taxon>
        <taxon>Thermotogota</taxon>
        <taxon>Thermotogae</taxon>
        <taxon>Thermotogales</taxon>
        <taxon>Thermotogaceae</taxon>
        <taxon>Pseudothermotoga</taxon>
    </lineage>
</organism>
<comment type="caution">
    <text evidence="1">The sequence shown here is derived from an EMBL/GenBank/DDBJ whole genome shotgun (WGS) entry which is preliminary data.</text>
</comment>
<dbReference type="CDD" id="cd02603">
    <property type="entry name" value="HAD_sEH-N_like"/>
    <property type="match status" value="1"/>
</dbReference>
<accession>A0A832ICD8</accession>
<dbReference type="InterPro" id="IPR023214">
    <property type="entry name" value="HAD_sf"/>
</dbReference>
<gene>
    <name evidence="1" type="ORF">ENW55_10780</name>
</gene>
<dbReference type="AlphaFoldDB" id="A0A832ICD8"/>
<dbReference type="SFLD" id="SFLDS00003">
    <property type="entry name" value="Haloacid_Dehalogenase"/>
    <property type="match status" value="1"/>
</dbReference>
<dbReference type="SUPFAM" id="SSF56784">
    <property type="entry name" value="HAD-like"/>
    <property type="match status" value="1"/>
</dbReference>
<dbReference type="InterPro" id="IPR041492">
    <property type="entry name" value="HAD_2"/>
</dbReference>
<sequence length="199" mass="24199">MIKNIVFDLGRVLLEWEPYRYMLENFPKHVADEMNEKIFESKDFWLMDRGLMNEDQLWQKKIEELPHLREYILCMKEAVPKLLRPIEKNVKLLPKLKEKGFRLYVLSNFSEKHFELVHKKFDFFKYFDGMVISSHVKLAKPEKEIFLELIKRYKIKPEESVFIDDKLENAKTAQELNFKVIHLTDQMDLEEELRKILEF</sequence>
<dbReference type="PRINTS" id="PR00413">
    <property type="entry name" value="HADHALOGNASE"/>
</dbReference>
<dbReference type="InterPro" id="IPR023198">
    <property type="entry name" value="PGP-like_dom2"/>
</dbReference>
<dbReference type="PANTHER" id="PTHR43611">
    <property type="entry name" value="ALPHA-D-GLUCOSE 1-PHOSPHATE PHOSPHATASE"/>
    <property type="match status" value="1"/>
</dbReference>
<dbReference type="PANTHER" id="PTHR43611:SF3">
    <property type="entry name" value="FLAVIN MONONUCLEOTIDE HYDROLASE 1, CHLOROPLATIC"/>
    <property type="match status" value="1"/>
</dbReference>
<evidence type="ECO:0000313" key="1">
    <source>
        <dbReference type="EMBL" id="HGZ80452.1"/>
    </source>
</evidence>
<reference evidence="1" key="1">
    <citation type="journal article" date="2020" name="mSystems">
        <title>Genome- and Community-Level Interaction Insights into Carbon Utilization and Element Cycling Functions of Hydrothermarchaeota in Hydrothermal Sediment.</title>
        <authorList>
            <person name="Zhou Z."/>
            <person name="Liu Y."/>
            <person name="Xu W."/>
            <person name="Pan J."/>
            <person name="Luo Z.H."/>
            <person name="Li M."/>
        </authorList>
    </citation>
    <scope>NUCLEOTIDE SEQUENCE [LARGE SCALE GENOMIC DNA]</scope>
    <source>
        <strain evidence="1">SpSt-86</strain>
    </source>
</reference>
<name>A0A832ICD8_9THEM</name>
<dbReference type="Gene3D" id="3.40.50.1000">
    <property type="entry name" value="HAD superfamily/HAD-like"/>
    <property type="match status" value="1"/>
</dbReference>
<dbReference type="EMBL" id="DTKQ01000059">
    <property type="protein sequence ID" value="HGZ80452.1"/>
    <property type="molecule type" value="Genomic_DNA"/>
</dbReference>
<dbReference type="NCBIfam" id="TIGR01549">
    <property type="entry name" value="HAD-SF-IA-v1"/>
    <property type="match status" value="1"/>
</dbReference>
<protein>
    <submittedName>
        <fullName evidence="1">HAD family phosphatase</fullName>
    </submittedName>
</protein>
<dbReference type="SFLD" id="SFLDG01129">
    <property type="entry name" value="C1.5:_HAD__Beta-PGM__Phosphata"/>
    <property type="match status" value="1"/>
</dbReference>
<dbReference type="Gene3D" id="1.10.150.240">
    <property type="entry name" value="Putative phosphatase, domain 2"/>
    <property type="match status" value="1"/>
</dbReference>
<proteinExistence type="predicted"/>
<dbReference type="NCBIfam" id="TIGR01509">
    <property type="entry name" value="HAD-SF-IA-v3"/>
    <property type="match status" value="1"/>
</dbReference>
<dbReference type="InterPro" id="IPR036412">
    <property type="entry name" value="HAD-like_sf"/>
</dbReference>
<dbReference type="InterPro" id="IPR006439">
    <property type="entry name" value="HAD-SF_hydro_IA"/>
</dbReference>
<dbReference type="Pfam" id="PF13419">
    <property type="entry name" value="HAD_2"/>
    <property type="match status" value="1"/>
</dbReference>